<evidence type="ECO:0000259" key="2">
    <source>
        <dbReference type="Pfam" id="PF06742"/>
    </source>
</evidence>
<accession>A0A1G7PJX8</accession>
<protein>
    <recommendedName>
        <fullName evidence="6">DUF1254 domain-containing protein</fullName>
    </recommendedName>
</protein>
<dbReference type="InterPro" id="IPR037049">
    <property type="entry name" value="DUF1214_C_sf"/>
</dbReference>
<dbReference type="AlphaFoldDB" id="A0A1G7PJX8"/>
<dbReference type="RefSeq" id="WP_083347165.1">
    <property type="nucleotide sequence ID" value="NZ_LT629690.1"/>
</dbReference>
<reference evidence="5" key="1">
    <citation type="submission" date="2016-10" db="EMBL/GenBank/DDBJ databases">
        <authorList>
            <person name="Varghese N."/>
            <person name="Submissions S."/>
        </authorList>
    </citation>
    <scope>NUCLEOTIDE SEQUENCE [LARGE SCALE GENOMIC DNA]</scope>
    <source>
        <strain evidence="5">GAS232</strain>
    </source>
</reference>
<gene>
    <name evidence="4" type="ORF">SAMN05444167_3542</name>
</gene>
<dbReference type="PROSITE" id="PS51257">
    <property type="entry name" value="PROKAR_LIPOPROTEIN"/>
    <property type="match status" value="1"/>
</dbReference>
<feature type="domain" description="DUF1254" evidence="3">
    <location>
        <begin position="79"/>
        <end position="133"/>
    </location>
</feature>
<evidence type="ECO:0000259" key="3">
    <source>
        <dbReference type="Pfam" id="PF06863"/>
    </source>
</evidence>
<dbReference type="InterPro" id="IPR010679">
    <property type="entry name" value="DUF1254"/>
</dbReference>
<evidence type="ECO:0000313" key="4">
    <source>
        <dbReference type="EMBL" id="SDF86672.1"/>
    </source>
</evidence>
<dbReference type="OrthoDB" id="104565at2"/>
<evidence type="ECO:0008006" key="6">
    <source>
        <dbReference type="Google" id="ProtNLM"/>
    </source>
</evidence>
<dbReference type="Pfam" id="PF06742">
    <property type="entry name" value="DUF1214"/>
    <property type="match status" value="1"/>
</dbReference>
<dbReference type="PANTHER" id="PTHR36509">
    <property type="entry name" value="BLL3101 PROTEIN"/>
    <property type="match status" value="1"/>
</dbReference>
<dbReference type="Proteomes" id="UP000182427">
    <property type="component" value="Chromosome I"/>
</dbReference>
<dbReference type="EMBL" id="LT629690">
    <property type="protein sequence ID" value="SDF86672.1"/>
    <property type="molecule type" value="Genomic_DNA"/>
</dbReference>
<feature type="chain" id="PRO_5009242255" description="DUF1254 domain-containing protein" evidence="1">
    <location>
        <begin position="22"/>
        <end position="365"/>
    </location>
</feature>
<proteinExistence type="predicted"/>
<keyword evidence="5" id="KW-1185">Reference proteome</keyword>
<keyword evidence="1" id="KW-0732">Signal</keyword>
<dbReference type="PANTHER" id="PTHR36509:SF2">
    <property type="entry name" value="BLL3101 PROTEIN"/>
    <property type="match status" value="1"/>
</dbReference>
<dbReference type="Pfam" id="PF06863">
    <property type="entry name" value="DUF1254"/>
    <property type="match status" value="1"/>
</dbReference>
<evidence type="ECO:0000313" key="5">
    <source>
        <dbReference type="Proteomes" id="UP000182427"/>
    </source>
</evidence>
<sequence>MARNKFRLIFIALPVALAVLGCEQPKPVAAPSEPAAQTAAAKPEPPKCSDCVTVTPQTFPRAETDLYFGNFVKDGALGKFINNRTPTPIDKQKVVRMNRDTLYSSAVLDLDAGPVTITLPDPGKRFLSMQIVNEDEYTPMVVYSKGAYTLTKEKIGTRYAAVLLRILADPNSTQDLDEVHKLQDAVTITQKAPGTFEAPKWDQASQDKIREALVALGSTITDFKNAFGTKQQVDPVNYLIGSAAGWGGNPDKDATYAQMKVPNNDGKQVYKLTVKDVPVDGFWSISVYNAKGYFEQNSLNAYSINNITAQKNADNSVTVQFGGCENKAPNCVPITPGWNATIRMYRPRTEITSGKWKFPEVQPAT</sequence>
<dbReference type="InterPro" id="IPR037050">
    <property type="entry name" value="DUF1254_sf"/>
</dbReference>
<name>A0A1G7PJX8_9BACT</name>
<dbReference type="InterPro" id="IPR010621">
    <property type="entry name" value="DUF1214"/>
</dbReference>
<dbReference type="SUPFAM" id="SSF160935">
    <property type="entry name" value="VPA0735-like"/>
    <property type="match status" value="1"/>
</dbReference>
<dbReference type="Gene3D" id="2.60.40.1610">
    <property type="entry name" value="Domain of unknown function DUF1254"/>
    <property type="match status" value="1"/>
</dbReference>
<feature type="signal peptide" evidence="1">
    <location>
        <begin position="1"/>
        <end position="21"/>
    </location>
</feature>
<dbReference type="Gene3D" id="2.60.120.600">
    <property type="entry name" value="Domain of unknown function DUF1214, C-terminal domain"/>
    <property type="match status" value="1"/>
</dbReference>
<feature type="domain" description="DUF1214" evidence="2">
    <location>
        <begin position="265"/>
        <end position="348"/>
    </location>
</feature>
<evidence type="ECO:0000256" key="1">
    <source>
        <dbReference type="SAM" id="SignalP"/>
    </source>
</evidence>
<organism evidence="4 5">
    <name type="scientific">Terriglobus roseus</name>
    <dbReference type="NCBI Taxonomy" id="392734"/>
    <lineage>
        <taxon>Bacteria</taxon>
        <taxon>Pseudomonadati</taxon>
        <taxon>Acidobacteriota</taxon>
        <taxon>Terriglobia</taxon>
        <taxon>Terriglobales</taxon>
        <taxon>Acidobacteriaceae</taxon>
        <taxon>Terriglobus</taxon>
    </lineage>
</organism>